<feature type="transmembrane region" description="Helical" evidence="1">
    <location>
        <begin position="130"/>
        <end position="153"/>
    </location>
</feature>
<gene>
    <name evidence="2" type="ORF">EAX62_02085</name>
</gene>
<keyword evidence="3" id="KW-1185">Reference proteome</keyword>
<accession>A0A3M0G8U9</accession>
<keyword evidence="1" id="KW-0812">Transmembrane</keyword>
<proteinExistence type="predicted"/>
<protein>
    <submittedName>
        <fullName evidence="2">Uncharacterized protein</fullName>
    </submittedName>
</protein>
<name>A0A3M0G8U9_9ACTN</name>
<dbReference type="AlphaFoldDB" id="A0A3M0G8U9"/>
<feature type="transmembrane region" description="Helical" evidence="1">
    <location>
        <begin position="88"/>
        <end position="110"/>
    </location>
</feature>
<evidence type="ECO:0000256" key="1">
    <source>
        <dbReference type="SAM" id="Phobius"/>
    </source>
</evidence>
<keyword evidence="1" id="KW-0472">Membrane</keyword>
<keyword evidence="1" id="KW-1133">Transmembrane helix</keyword>
<comment type="caution">
    <text evidence="2">The sequence shown here is derived from an EMBL/GenBank/DDBJ whole genome shotgun (WGS) entry which is preliminary data.</text>
</comment>
<feature type="transmembrane region" description="Helical" evidence="1">
    <location>
        <begin position="220"/>
        <end position="239"/>
    </location>
</feature>
<feature type="transmembrane region" description="Helical" evidence="1">
    <location>
        <begin position="186"/>
        <end position="214"/>
    </location>
</feature>
<reference evidence="2 3" key="1">
    <citation type="submission" date="2018-10" db="EMBL/GenBank/DDBJ databases">
        <title>Tessaracoccus antarcticuss sp. nov., isolated from sediment.</title>
        <authorList>
            <person name="Zhou L.Y."/>
            <person name="Du Z.J."/>
        </authorList>
    </citation>
    <scope>NUCLEOTIDE SEQUENCE [LARGE SCALE GENOMIC DNA]</scope>
    <source>
        <strain evidence="2 3">JDX10</strain>
    </source>
</reference>
<evidence type="ECO:0000313" key="3">
    <source>
        <dbReference type="Proteomes" id="UP000275256"/>
    </source>
</evidence>
<organism evidence="2 3">
    <name type="scientific">Tessaracoccus antarcticus</name>
    <dbReference type="NCBI Taxonomy" id="2479848"/>
    <lineage>
        <taxon>Bacteria</taxon>
        <taxon>Bacillati</taxon>
        <taxon>Actinomycetota</taxon>
        <taxon>Actinomycetes</taxon>
        <taxon>Propionibacteriales</taxon>
        <taxon>Propionibacteriaceae</taxon>
        <taxon>Tessaracoccus</taxon>
    </lineage>
</organism>
<dbReference type="RefSeq" id="WP_121900007.1">
    <property type="nucleotide sequence ID" value="NZ_REFW01000001.1"/>
</dbReference>
<dbReference type="EMBL" id="REFW01000001">
    <property type="protein sequence ID" value="RMB61460.1"/>
    <property type="molecule type" value="Genomic_DNA"/>
</dbReference>
<dbReference type="OrthoDB" id="5149726at2"/>
<sequence>MPTPPTAVAGRQRTARRVRWWLGRKALDELLGGHDPAETVRVLLGNHPVVTRATVQDGVDLLADRLRDHPRGLPAERWGLWLARVRNVGVGVGIVGFLGVFIAGFVLSVGSPSEDPFEALAGRLNPGMEMLGVVLIGVPLCVGILLVWVLSAWRWVIVLAEVRYAIRWSARRPGQASRGVPVADPFVGLGGVLMALAVMAWILAAIALWFALFALSDGDVWPLIWLITLGLGLLGWGLLRGRRALREMAAVAGAHLLLFGHRGGGLRLDAATSVQDGFLLVTQDPLPFIRKSWSASEERVVYPLTAGLPAHEVARRHDQVRNDDKDLRLVGDGQTTPLVTLEVPGSGQDNNPGHSLDTSSYSGGWMVARTRWNRRPAVIIVQDQPERFRTEVLPAFGDRHGLNLDDIEWLEPQQIPESDRWLEEWMPPRT</sequence>
<evidence type="ECO:0000313" key="2">
    <source>
        <dbReference type="EMBL" id="RMB61460.1"/>
    </source>
</evidence>
<dbReference type="Proteomes" id="UP000275256">
    <property type="component" value="Unassembled WGS sequence"/>
</dbReference>